<keyword evidence="3" id="KW-1185">Reference proteome</keyword>
<feature type="transmembrane region" description="Helical" evidence="1">
    <location>
        <begin position="72"/>
        <end position="99"/>
    </location>
</feature>
<dbReference type="Proteomes" id="UP001500326">
    <property type="component" value="Unassembled WGS sequence"/>
</dbReference>
<gene>
    <name evidence="2" type="ORF">GCM10009777_11810</name>
</gene>
<keyword evidence="1" id="KW-0812">Transmembrane</keyword>
<accession>A0ABN2S428</accession>
<dbReference type="RefSeq" id="WP_344059439.1">
    <property type="nucleotide sequence ID" value="NZ_BAAAOH010000001.1"/>
</dbReference>
<feature type="transmembrane region" description="Helical" evidence="1">
    <location>
        <begin position="150"/>
        <end position="171"/>
    </location>
</feature>
<feature type="transmembrane region" description="Helical" evidence="1">
    <location>
        <begin position="206"/>
        <end position="225"/>
    </location>
</feature>
<keyword evidence="1" id="KW-1133">Transmembrane helix</keyword>
<keyword evidence="1" id="KW-0472">Membrane</keyword>
<sequence>MTRTMLDHTQSPSETSPLNFRKWSQRTASLVAGSSLAGMAVVMSIGWFGLIVPLIDHNDADATAAAITAAPLMFLGGVSAVGIVILLDFVVCAAWYALFKPVNQTLSAIAAWVRVVYTVLFAVAAAQLVNAFTMLEDPAQALAAVEAYNAIWVVSLGLFGIHLLLIAYLILRADFIASVFGVLLAIAGLCYIVDAIGVLFGLELPILFGSFGFVGEVAIIFWLFIKGRTLTR</sequence>
<protein>
    <recommendedName>
        <fullName evidence="4">DUF4386 domain-containing protein</fullName>
    </recommendedName>
</protein>
<feature type="transmembrane region" description="Helical" evidence="1">
    <location>
        <begin position="178"/>
        <end position="200"/>
    </location>
</feature>
<dbReference type="Pfam" id="PF14329">
    <property type="entry name" value="DUF4386"/>
    <property type="match status" value="1"/>
</dbReference>
<organism evidence="2 3">
    <name type="scientific">Microbacterium pumilum</name>
    <dbReference type="NCBI Taxonomy" id="344165"/>
    <lineage>
        <taxon>Bacteria</taxon>
        <taxon>Bacillati</taxon>
        <taxon>Actinomycetota</taxon>
        <taxon>Actinomycetes</taxon>
        <taxon>Micrococcales</taxon>
        <taxon>Microbacteriaceae</taxon>
        <taxon>Microbacterium</taxon>
    </lineage>
</organism>
<dbReference type="InterPro" id="IPR025495">
    <property type="entry name" value="DUF4386"/>
</dbReference>
<name>A0ABN2S428_9MICO</name>
<evidence type="ECO:0000313" key="3">
    <source>
        <dbReference type="Proteomes" id="UP001500326"/>
    </source>
</evidence>
<evidence type="ECO:0000256" key="1">
    <source>
        <dbReference type="SAM" id="Phobius"/>
    </source>
</evidence>
<feature type="transmembrane region" description="Helical" evidence="1">
    <location>
        <begin position="111"/>
        <end position="130"/>
    </location>
</feature>
<evidence type="ECO:0000313" key="2">
    <source>
        <dbReference type="EMBL" id="GAA1980014.1"/>
    </source>
</evidence>
<dbReference type="EMBL" id="BAAAOH010000001">
    <property type="protein sequence ID" value="GAA1980014.1"/>
    <property type="molecule type" value="Genomic_DNA"/>
</dbReference>
<evidence type="ECO:0008006" key="4">
    <source>
        <dbReference type="Google" id="ProtNLM"/>
    </source>
</evidence>
<comment type="caution">
    <text evidence="2">The sequence shown here is derived from an EMBL/GenBank/DDBJ whole genome shotgun (WGS) entry which is preliminary data.</text>
</comment>
<proteinExistence type="predicted"/>
<feature type="transmembrane region" description="Helical" evidence="1">
    <location>
        <begin position="30"/>
        <end position="52"/>
    </location>
</feature>
<reference evidence="2 3" key="1">
    <citation type="journal article" date="2019" name="Int. J. Syst. Evol. Microbiol.">
        <title>The Global Catalogue of Microorganisms (GCM) 10K type strain sequencing project: providing services to taxonomists for standard genome sequencing and annotation.</title>
        <authorList>
            <consortium name="The Broad Institute Genomics Platform"/>
            <consortium name="The Broad Institute Genome Sequencing Center for Infectious Disease"/>
            <person name="Wu L."/>
            <person name="Ma J."/>
        </authorList>
    </citation>
    <scope>NUCLEOTIDE SEQUENCE [LARGE SCALE GENOMIC DNA]</scope>
    <source>
        <strain evidence="2 3">JCM 14902</strain>
    </source>
</reference>